<dbReference type="InterPro" id="IPR003959">
    <property type="entry name" value="ATPase_AAA_core"/>
</dbReference>
<dbReference type="InterPro" id="IPR052381">
    <property type="entry name" value="AAA_domain_protein"/>
</dbReference>
<dbReference type="SUPFAM" id="SSF52540">
    <property type="entry name" value="P-loop containing nucleoside triphosphate hydrolases"/>
    <property type="match status" value="1"/>
</dbReference>
<dbReference type="Gene3D" id="3.40.50.300">
    <property type="entry name" value="P-loop containing nucleotide triphosphate hydrolases"/>
    <property type="match status" value="1"/>
</dbReference>
<dbReference type="EMBL" id="CP071793">
    <property type="protein sequence ID" value="QTD53271.1"/>
    <property type="molecule type" value="Genomic_DNA"/>
</dbReference>
<evidence type="ECO:0000259" key="5">
    <source>
        <dbReference type="SMART" id="SM00382"/>
    </source>
</evidence>
<evidence type="ECO:0000256" key="2">
    <source>
        <dbReference type="ARBA" id="ARBA00022840"/>
    </source>
</evidence>
<dbReference type="SMART" id="SM00382">
    <property type="entry name" value="AAA"/>
    <property type="match status" value="1"/>
</dbReference>
<feature type="domain" description="AAA+ ATPase" evidence="5">
    <location>
        <begin position="255"/>
        <end position="390"/>
    </location>
</feature>
<dbReference type="GO" id="GO:0005524">
    <property type="term" value="F:ATP binding"/>
    <property type="evidence" value="ECO:0007669"/>
    <property type="project" value="UniProtKB-KW"/>
</dbReference>
<evidence type="ECO:0000256" key="4">
    <source>
        <dbReference type="ARBA" id="ARBA00040480"/>
    </source>
</evidence>
<dbReference type="AlphaFoldDB" id="A0A8A4TVT9"/>
<dbReference type="KEGG" id="scor:J3U87_12520"/>
<name>A0A8A4TVT9_SULCO</name>
<reference evidence="6" key="1">
    <citation type="submission" date="2021-03" db="EMBL/GenBank/DDBJ databases">
        <title>Acanthopleuribacteraceae sp. M133.</title>
        <authorList>
            <person name="Wang G."/>
        </authorList>
    </citation>
    <scope>NUCLEOTIDE SEQUENCE</scope>
    <source>
        <strain evidence="6">M133</strain>
    </source>
</reference>
<keyword evidence="1" id="KW-0547">Nucleotide-binding</keyword>
<dbReference type="InterPro" id="IPR027417">
    <property type="entry name" value="P-loop_NTPase"/>
</dbReference>
<dbReference type="PANTHER" id="PTHR42960">
    <property type="entry name" value="YCF46 PROTEIN"/>
    <property type="match status" value="1"/>
</dbReference>
<accession>A0A8A4TVT9</accession>
<dbReference type="Proteomes" id="UP000663929">
    <property type="component" value="Chromosome"/>
</dbReference>
<keyword evidence="7" id="KW-1185">Reference proteome</keyword>
<dbReference type="GO" id="GO:0016887">
    <property type="term" value="F:ATP hydrolysis activity"/>
    <property type="evidence" value="ECO:0007669"/>
    <property type="project" value="InterPro"/>
</dbReference>
<keyword evidence="2" id="KW-0067">ATP-binding</keyword>
<organism evidence="6 7">
    <name type="scientific">Sulfidibacter corallicola</name>
    <dbReference type="NCBI Taxonomy" id="2818388"/>
    <lineage>
        <taxon>Bacteria</taxon>
        <taxon>Pseudomonadati</taxon>
        <taxon>Acidobacteriota</taxon>
        <taxon>Holophagae</taxon>
        <taxon>Acanthopleuribacterales</taxon>
        <taxon>Acanthopleuribacteraceae</taxon>
        <taxon>Sulfidibacter</taxon>
    </lineage>
</organism>
<dbReference type="RefSeq" id="WP_237383373.1">
    <property type="nucleotide sequence ID" value="NZ_CP071793.1"/>
</dbReference>
<dbReference type="PANTHER" id="PTHR42960:SF1">
    <property type="entry name" value="YCF46 PROTEIN"/>
    <property type="match status" value="1"/>
</dbReference>
<dbReference type="InterPro" id="IPR003593">
    <property type="entry name" value="AAA+_ATPase"/>
</dbReference>
<protein>
    <recommendedName>
        <fullName evidence="4">Uncharacterized AAA domain-containing protein ycf46</fullName>
    </recommendedName>
</protein>
<evidence type="ECO:0000256" key="1">
    <source>
        <dbReference type="ARBA" id="ARBA00022741"/>
    </source>
</evidence>
<proteinExistence type="inferred from homology"/>
<dbReference type="Gene3D" id="1.10.8.60">
    <property type="match status" value="1"/>
</dbReference>
<evidence type="ECO:0000313" key="6">
    <source>
        <dbReference type="EMBL" id="QTD53271.1"/>
    </source>
</evidence>
<dbReference type="Pfam" id="PF00004">
    <property type="entry name" value="AAA"/>
    <property type="match status" value="1"/>
</dbReference>
<evidence type="ECO:0000256" key="3">
    <source>
        <dbReference type="ARBA" id="ARBA00038088"/>
    </source>
</evidence>
<sequence>MNINRLVSIHVGIGQAMLSGRPLIAVRSFEEDRLEDIFTRIADHLQKQLWVWQTNRGLISPQGNVPNTQTADQALGHLLQLSEPPLVWMKDIDQCFSASVIRGLRDIYYRWQGTGSALFLSSPNLIVRPELEREMALINLSMPNQAEILDILAAWQEDHPEAKKLPAKLIAATLKGLTRSEIRHALTRMAHHPDEENPIRQLQEEKRYLIAKSGTLEYIPKVPELHELGGLENLKDWLKKRRELLLMGEEAKEITPKGILLMGVSGCGKSLCIKAISSAWQLPLYRMEMVKIFSGAHGSPEQAFADACRLMEEMAPAILWIDEIEMGLSAGGSTAVDPVMSRIFAFFLTWMQEKPSGLFVAATANRIDLLPAEMIRKGRFDQVFFVDLPGVGERRHIFDIHLKKRGYDSDRFNLDVFADGTEGWNGAEIEQCVIAAITSAAMEQRDLELKDMYAARKQIVPISTTMEEQVRHIRNWAYERAVKASADE</sequence>
<comment type="similarity">
    <text evidence="3">Belongs to the AAA ATPase family. Highly divergent.</text>
</comment>
<gene>
    <name evidence="6" type="ORF">J3U87_12520</name>
</gene>
<evidence type="ECO:0000313" key="7">
    <source>
        <dbReference type="Proteomes" id="UP000663929"/>
    </source>
</evidence>